<organism evidence="2 3">
    <name type="scientific">Halalkalibacter nanhaiisediminis</name>
    <dbReference type="NCBI Taxonomy" id="688079"/>
    <lineage>
        <taxon>Bacteria</taxon>
        <taxon>Bacillati</taxon>
        <taxon>Bacillota</taxon>
        <taxon>Bacilli</taxon>
        <taxon>Bacillales</taxon>
        <taxon>Bacillaceae</taxon>
        <taxon>Halalkalibacter</taxon>
    </lineage>
</organism>
<name>A0A562QKB5_9BACI</name>
<evidence type="ECO:0000313" key="2">
    <source>
        <dbReference type="EMBL" id="TWI57189.1"/>
    </source>
</evidence>
<dbReference type="OrthoDB" id="2922782at2"/>
<sequence length="43" mass="5005">MAQTGDDNKKKKDTNAINQQKNQQERENAQHGKHTYSKEPDHL</sequence>
<dbReference type="EMBL" id="VLKZ01000004">
    <property type="protein sequence ID" value="TWI57189.1"/>
    <property type="molecule type" value="Genomic_DNA"/>
</dbReference>
<feature type="compositionally biased region" description="Basic and acidic residues" evidence="1">
    <location>
        <begin position="23"/>
        <end position="43"/>
    </location>
</feature>
<protein>
    <submittedName>
        <fullName evidence="2">Uncharacterized protein DUF3941</fullName>
    </submittedName>
</protein>
<evidence type="ECO:0000313" key="3">
    <source>
        <dbReference type="Proteomes" id="UP000315711"/>
    </source>
</evidence>
<proteinExistence type="predicted"/>
<dbReference type="Pfam" id="PF13081">
    <property type="entry name" value="DUF3941"/>
    <property type="match status" value="1"/>
</dbReference>
<reference evidence="2 3" key="1">
    <citation type="journal article" date="2015" name="Stand. Genomic Sci.">
        <title>Genomic Encyclopedia of Bacterial and Archaeal Type Strains, Phase III: the genomes of soil and plant-associated and newly described type strains.</title>
        <authorList>
            <person name="Whitman W.B."/>
            <person name="Woyke T."/>
            <person name="Klenk H.P."/>
            <person name="Zhou Y."/>
            <person name="Lilburn T.G."/>
            <person name="Beck B.J."/>
            <person name="De Vos P."/>
            <person name="Vandamme P."/>
            <person name="Eisen J.A."/>
            <person name="Garrity G."/>
            <person name="Hugenholtz P."/>
            <person name="Kyrpides N.C."/>
        </authorList>
    </citation>
    <scope>NUCLEOTIDE SEQUENCE [LARGE SCALE GENOMIC DNA]</scope>
    <source>
        <strain evidence="2 3">CGMCC 1.10116</strain>
    </source>
</reference>
<evidence type="ECO:0000256" key="1">
    <source>
        <dbReference type="SAM" id="MobiDB-lite"/>
    </source>
</evidence>
<comment type="caution">
    <text evidence="2">The sequence shown here is derived from an EMBL/GenBank/DDBJ whole genome shotgun (WGS) entry which is preliminary data.</text>
</comment>
<dbReference type="RefSeq" id="WP_144450203.1">
    <property type="nucleotide sequence ID" value="NZ_VLKZ01000004.1"/>
</dbReference>
<gene>
    <name evidence="2" type="ORF">IQ10_01895</name>
</gene>
<accession>A0A562QKB5</accession>
<feature type="region of interest" description="Disordered" evidence="1">
    <location>
        <begin position="1"/>
        <end position="43"/>
    </location>
</feature>
<dbReference type="Proteomes" id="UP000315711">
    <property type="component" value="Unassembled WGS sequence"/>
</dbReference>
<feature type="compositionally biased region" description="Basic and acidic residues" evidence="1">
    <location>
        <begin position="1"/>
        <end position="14"/>
    </location>
</feature>
<keyword evidence="3" id="KW-1185">Reference proteome</keyword>
<dbReference type="AlphaFoldDB" id="A0A562QKB5"/>
<dbReference type="InterPro" id="IPR025077">
    <property type="entry name" value="DUF3941"/>
</dbReference>